<sequence length="78" mass="8413">MTDEDVGLTPDPIAQERAEEYIRAAISYRLKAQAKATPIQAVEIPVADESISILDVPADVLDGIAAELRRIASLPARL</sequence>
<dbReference type="Proteomes" id="UP000543554">
    <property type="component" value="Unassembled WGS sequence"/>
</dbReference>
<dbReference type="RefSeq" id="WP_182556753.1">
    <property type="nucleotide sequence ID" value="NZ_BPRF01000011.1"/>
</dbReference>
<organism evidence="1 2">
    <name type="scientific">Methylorubrum thiocyanatum</name>
    <dbReference type="NCBI Taxonomy" id="47958"/>
    <lineage>
        <taxon>Bacteria</taxon>
        <taxon>Pseudomonadati</taxon>
        <taxon>Pseudomonadota</taxon>
        <taxon>Alphaproteobacteria</taxon>
        <taxon>Hyphomicrobiales</taxon>
        <taxon>Methylobacteriaceae</taxon>
        <taxon>Methylorubrum</taxon>
    </lineage>
</organism>
<protein>
    <submittedName>
        <fullName evidence="1">Uncharacterized protein</fullName>
    </submittedName>
</protein>
<gene>
    <name evidence="1" type="ORF">HNR51_005128</name>
</gene>
<dbReference type="EMBL" id="JACJIB010000012">
    <property type="protein sequence ID" value="MBA8916011.1"/>
    <property type="molecule type" value="Genomic_DNA"/>
</dbReference>
<keyword evidence="2" id="KW-1185">Reference proteome</keyword>
<comment type="caution">
    <text evidence="1">The sequence shown here is derived from an EMBL/GenBank/DDBJ whole genome shotgun (WGS) entry which is preliminary data.</text>
</comment>
<accession>A0AA40S7L5</accession>
<evidence type="ECO:0000313" key="2">
    <source>
        <dbReference type="Proteomes" id="UP000543554"/>
    </source>
</evidence>
<proteinExistence type="predicted"/>
<evidence type="ECO:0000313" key="1">
    <source>
        <dbReference type="EMBL" id="MBA8916011.1"/>
    </source>
</evidence>
<name>A0AA40S7L5_9HYPH</name>
<dbReference type="AlphaFoldDB" id="A0AA40S7L5"/>
<reference evidence="1 2" key="1">
    <citation type="submission" date="2020-08" db="EMBL/GenBank/DDBJ databases">
        <title>Genomic Encyclopedia of Type Strains, Phase IV (KMG-IV): sequencing the most valuable type-strain genomes for metagenomic binning, comparative biology and taxonomic classification.</title>
        <authorList>
            <person name="Goeker M."/>
        </authorList>
    </citation>
    <scope>NUCLEOTIDE SEQUENCE [LARGE SCALE GENOMIC DNA]</scope>
    <source>
        <strain evidence="1 2">DSM 11490</strain>
    </source>
</reference>